<feature type="transmembrane region" description="Helical" evidence="1">
    <location>
        <begin position="132"/>
        <end position="152"/>
    </location>
</feature>
<evidence type="ECO:0000313" key="2">
    <source>
        <dbReference type="EMBL" id="ETO08288.1"/>
    </source>
</evidence>
<organism evidence="2 3">
    <name type="scientific">Reticulomyxa filosa</name>
    <dbReference type="NCBI Taxonomy" id="46433"/>
    <lineage>
        <taxon>Eukaryota</taxon>
        <taxon>Sar</taxon>
        <taxon>Rhizaria</taxon>
        <taxon>Retaria</taxon>
        <taxon>Foraminifera</taxon>
        <taxon>Monothalamids</taxon>
        <taxon>Reticulomyxidae</taxon>
        <taxon>Reticulomyxa</taxon>
    </lineage>
</organism>
<accession>X6M293</accession>
<protein>
    <submittedName>
        <fullName evidence="2">Uncharacterized protein</fullName>
    </submittedName>
</protein>
<reference evidence="2 3" key="1">
    <citation type="journal article" date="2013" name="Curr. Biol.">
        <title>The Genome of the Foraminiferan Reticulomyxa filosa.</title>
        <authorList>
            <person name="Glockner G."/>
            <person name="Hulsmann N."/>
            <person name="Schleicher M."/>
            <person name="Noegel A.A."/>
            <person name="Eichinger L."/>
            <person name="Gallinger C."/>
            <person name="Pawlowski J."/>
            <person name="Sierra R."/>
            <person name="Euteneuer U."/>
            <person name="Pillet L."/>
            <person name="Moustafa A."/>
            <person name="Platzer M."/>
            <person name="Groth M."/>
            <person name="Szafranski K."/>
            <person name="Schliwa M."/>
        </authorList>
    </citation>
    <scope>NUCLEOTIDE SEQUENCE [LARGE SCALE GENOMIC DNA]</scope>
</reference>
<keyword evidence="3" id="KW-1185">Reference proteome</keyword>
<comment type="caution">
    <text evidence="2">The sequence shown here is derived from an EMBL/GenBank/DDBJ whole genome shotgun (WGS) entry which is preliminary data.</text>
</comment>
<feature type="transmembrane region" description="Helical" evidence="1">
    <location>
        <begin position="323"/>
        <end position="345"/>
    </location>
</feature>
<dbReference type="AlphaFoldDB" id="X6M293"/>
<proteinExistence type="predicted"/>
<keyword evidence="1" id="KW-0812">Transmembrane</keyword>
<evidence type="ECO:0000313" key="3">
    <source>
        <dbReference type="Proteomes" id="UP000023152"/>
    </source>
</evidence>
<dbReference type="EMBL" id="ASPP01025183">
    <property type="protein sequence ID" value="ETO08288.1"/>
    <property type="molecule type" value="Genomic_DNA"/>
</dbReference>
<name>X6M293_RETFI</name>
<dbReference type="Proteomes" id="UP000023152">
    <property type="component" value="Unassembled WGS sequence"/>
</dbReference>
<keyword evidence="1" id="KW-1133">Transmembrane helix</keyword>
<keyword evidence="1" id="KW-0472">Membrane</keyword>
<evidence type="ECO:0000256" key="1">
    <source>
        <dbReference type="SAM" id="Phobius"/>
    </source>
</evidence>
<sequence>MNFLALVQLRHFDYESLPTSSVFAKQIELDKLETSSQETDVEKKEEEKLERPLHLRSTKSILSISEEDSFTSEEILGVVEFMDYLKIKIIKIINKIKKTLFERRKEKAQNPFRKDDKNIDQQESPPSFRLKLYSSGFFQLIIAICFILLLYFRKDSTNFFREFKNSLRGIFEVGKEENLWQINSLINTLNKKMDIYFNLSNHYVEHFEYNNISIKNNSIPSCELSFKLYTQSQPIIFIMTPYNYKNNSYYNNNIQYYIQYSKHIDLKMNIISYSFFSKMKIKWEWYLIYRINIGVLTRHIHSEMHISWKRLNNEKINWWNYKLTDLCITGILVICCIASLIRFIYKYNIQVVTICCGEMFKISKKFKKKKQFLVNL</sequence>
<gene>
    <name evidence="2" type="ORF">RFI_29100</name>
</gene>